<dbReference type="GeneID" id="94432128"/>
<name>A0A2C6KLL8_9APIC</name>
<evidence type="ECO:0000313" key="1">
    <source>
        <dbReference type="EMBL" id="PHJ17385.1"/>
    </source>
</evidence>
<keyword evidence="2" id="KW-1185">Reference proteome</keyword>
<accession>A0A2C6KLL8</accession>
<dbReference type="AlphaFoldDB" id="A0A2C6KLL8"/>
<gene>
    <name evidence="1" type="ORF">CSUI_008792</name>
</gene>
<dbReference type="EMBL" id="MIGC01005027">
    <property type="protein sequence ID" value="PHJ17385.1"/>
    <property type="molecule type" value="Genomic_DNA"/>
</dbReference>
<feature type="non-terminal residue" evidence="1">
    <location>
        <position position="52"/>
    </location>
</feature>
<dbReference type="RefSeq" id="XP_067919106.1">
    <property type="nucleotide sequence ID" value="XM_068068917.1"/>
</dbReference>
<protein>
    <submittedName>
        <fullName evidence="1">Uncharacterized protein</fullName>
    </submittedName>
</protein>
<feature type="non-terminal residue" evidence="1">
    <location>
        <position position="1"/>
    </location>
</feature>
<organism evidence="1 2">
    <name type="scientific">Cystoisospora suis</name>
    <dbReference type="NCBI Taxonomy" id="483139"/>
    <lineage>
        <taxon>Eukaryota</taxon>
        <taxon>Sar</taxon>
        <taxon>Alveolata</taxon>
        <taxon>Apicomplexa</taxon>
        <taxon>Conoidasida</taxon>
        <taxon>Coccidia</taxon>
        <taxon>Eucoccidiorida</taxon>
        <taxon>Eimeriorina</taxon>
        <taxon>Sarcocystidae</taxon>
        <taxon>Cystoisospora</taxon>
    </lineage>
</organism>
<reference evidence="1 2" key="1">
    <citation type="journal article" date="2017" name="Int. J. Parasitol.">
        <title>The genome of the protozoan parasite Cystoisospora suis and a reverse vaccinology approach to identify vaccine candidates.</title>
        <authorList>
            <person name="Palmieri N."/>
            <person name="Shrestha A."/>
            <person name="Ruttkowski B."/>
            <person name="Beck T."/>
            <person name="Vogl C."/>
            <person name="Tomley F."/>
            <person name="Blake D.P."/>
            <person name="Joachim A."/>
        </authorList>
    </citation>
    <scope>NUCLEOTIDE SEQUENCE [LARGE SCALE GENOMIC DNA]</scope>
    <source>
        <strain evidence="1 2">Wien I</strain>
    </source>
</reference>
<evidence type="ECO:0000313" key="2">
    <source>
        <dbReference type="Proteomes" id="UP000221165"/>
    </source>
</evidence>
<comment type="caution">
    <text evidence="1">The sequence shown here is derived from an EMBL/GenBank/DDBJ whole genome shotgun (WGS) entry which is preliminary data.</text>
</comment>
<sequence length="52" mass="5828">SSASSSKWTDMSHQWRSAVLSFGEKAKDVFQQNTSAVFDHVVTPTQYNNKHG</sequence>
<dbReference type="VEuPathDB" id="ToxoDB:CSUI_008792"/>
<dbReference type="Proteomes" id="UP000221165">
    <property type="component" value="Unassembled WGS sequence"/>
</dbReference>
<proteinExistence type="predicted"/>